<feature type="binding site" evidence="7">
    <location>
        <position position="57"/>
    </location>
    <ligand>
        <name>UDP-N-acetyl-alpha-D-muramoyl-L-alanyl-D-glutamate</name>
        <dbReference type="ChEBI" id="CHEBI:83900"/>
    </ligand>
</feature>
<dbReference type="InterPro" id="IPR013221">
    <property type="entry name" value="Mur_ligase_cen"/>
</dbReference>
<keyword evidence="13" id="KW-1185">Reference proteome</keyword>
<evidence type="ECO:0000256" key="2">
    <source>
        <dbReference type="ARBA" id="ARBA00022618"/>
    </source>
</evidence>
<evidence type="ECO:0000256" key="6">
    <source>
        <dbReference type="ARBA" id="ARBA00023316"/>
    </source>
</evidence>
<dbReference type="SUPFAM" id="SSF53244">
    <property type="entry name" value="MurD-like peptide ligases, peptide-binding domain"/>
    <property type="match status" value="1"/>
</dbReference>
<feature type="short sequence motif" description="Meso-diaminopimelate recognition motif" evidence="7">
    <location>
        <begin position="441"/>
        <end position="444"/>
    </location>
</feature>
<dbReference type="NCBIfam" id="NF001126">
    <property type="entry name" value="PRK00139.1-4"/>
    <property type="match status" value="1"/>
</dbReference>
<feature type="binding site" evidence="7">
    <location>
        <position position="55"/>
    </location>
    <ligand>
        <name>UDP-N-acetyl-alpha-D-muramoyl-L-alanyl-D-glutamate</name>
        <dbReference type="ChEBI" id="CHEBI:83900"/>
    </ligand>
</feature>
<accession>A0A542E6R6</accession>
<dbReference type="Gene3D" id="3.40.1390.10">
    <property type="entry name" value="MurE/MurF, N-terminal domain"/>
    <property type="match status" value="1"/>
</dbReference>
<keyword evidence="6 7" id="KW-0961">Cell wall biogenesis/degradation</keyword>
<keyword evidence="5 7" id="KW-0131">Cell cycle</keyword>
<comment type="catalytic activity">
    <reaction evidence="7">
        <text>UDP-N-acetyl-alpha-D-muramoyl-L-alanyl-D-glutamate + meso-2,6-diaminopimelate + ATP = UDP-N-acetyl-alpha-D-muramoyl-L-alanyl-gamma-D-glutamyl-meso-2,6-diaminopimelate + ADP + phosphate + H(+)</text>
        <dbReference type="Rhea" id="RHEA:23676"/>
        <dbReference type="ChEBI" id="CHEBI:15378"/>
        <dbReference type="ChEBI" id="CHEBI:30616"/>
        <dbReference type="ChEBI" id="CHEBI:43474"/>
        <dbReference type="ChEBI" id="CHEBI:57791"/>
        <dbReference type="ChEBI" id="CHEBI:83900"/>
        <dbReference type="ChEBI" id="CHEBI:83905"/>
        <dbReference type="ChEBI" id="CHEBI:456216"/>
        <dbReference type="EC" id="6.3.2.13"/>
    </reaction>
</comment>
<feature type="binding site" evidence="7">
    <location>
        <position position="506"/>
    </location>
    <ligand>
        <name>meso-2,6-diaminopimelate</name>
        <dbReference type="ChEBI" id="CHEBI:57791"/>
    </ligand>
</feature>
<evidence type="ECO:0000256" key="1">
    <source>
        <dbReference type="ARBA" id="ARBA00005898"/>
    </source>
</evidence>
<evidence type="ECO:0000313" key="12">
    <source>
        <dbReference type="EMBL" id="TQJ11032.1"/>
    </source>
</evidence>
<evidence type="ECO:0000256" key="4">
    <source>
        <dbReference type="ARBA" id="ARBA00022984"/>
    </source>
</evidence>
<dbReference type="Gene3D" id="3.40.1190.10">
    <property type="entry name" value="Mur-like, catalytic domain"/>
    <property type="match status" value="1"/>
</dbReference>
<gene>
    <name evidence="7" type="primary">murE</name>
    <name evidence="12" type="ORF">FB458_4181</name>
</gene>
<protein>
    <recommendedName>
        <fullName evidence="7">UDP-N-acetylmuramoyl-L-alanyl-D-glutamate--2,6-diaminopimelate ligase</fullName>
        <ecNumber evidence="7">6.3.2.13</ecNumber>
    </recommendedName>
    <alternativeName>
        <fullName evidence="7">Meso-A2pm-adding enzyme</fullName>
    </alternativeName>
    <alternativeName>
        <fullName evidence="7">Meso-diaminopimelate-adding enzyme</fullName>
    </alternativeName>
    <alternativeName>
        <fullName evidence="7">UDP-MurNAc-L-Ala-D-Glu:meso-diaminopimelate ligase</fullName>
    </alternativeName>
    <alternativeName>
        <fullName evidence="7">UDP-MurNAc-tripeptide synthetase</fullName>
    </alternativeName>
    <alternativeName>
        <fullName evidence="7">UDP-N-acetylmuramyl-tripeptide synthetase</fullName>
    </alternativeName>
</protein>
<dbReference type="InterPro" id="IPR035911">
    <property type="entry name" value="MurE/MurF_N"/>
</dbReference>
<dbReference type="HAMAP" id="MF_00208">
    <property type="entry name" value="MurE"/>
    <property type="match status" value="1"/>
</dbReference>
<feature type="modified residue" description="N6-carboxylysine" evidence="7">
    <location>
        <position position="251"/>
    </location>
</feature>
<feature type="binding site" evidence="7">
    <location>
        <position position="417"/>
    </location>
    <ligand>
        <name>meso-2,6-diaminopimelate</name>
        <dbReference type="ChEBI" id="CHEBI:57791"/>
    </ligand>
</feature>
<dbReference type="GO" id="GO:0008765">
    <property type="term" value="F:UDP-N-acetylmuramoylalanyl-D-glutamate-2,6-diaminopimelate ligase activity"/>
    <property type="evidence" value="ECO:0007669"/>
    <property type="project" value="UniProtKB-UniRule"/>
</dbReference>
<organism evidence="12 13">
    <name type="scientific">Lapillicoccus jejuensis</name>
    <dbReference type="NCBI Taxonomy" id="402171"/>
    <lineage>
        <taxon>Bacteria</taxon>
        <taxon>Bacillati</taxon>
        <taxon>Actinomycetota</taxon>
        <taxon>Actinomycetes</taxon>
        <taxon>Micrococcales</taxon>
        <taxon>Intrasporangiaceae</taxon>
        <taxon>Lapillicoccus</taxon>
    </lineage>
</organism>
<reference evidence="12 13" key="1">
    <citation type="submission" date="2019-06" db="EMBL/GenBank/DDBJ databases">
        <title>Sequencing the genomes of 1000 actinobacteria strains.</title>
        <authorList>
            <person name="Klenk H.-P."/>
        </authorList>
    </citation>
    <scope>NUCLEOTIDE SEQUENCE [LARGE SCALE GENOMIC DNA]</scope>
    <source>
        <strain evidence="12 13">DSM 18607</strain>
    </source>
</reference>
<evidence type="ECO:0000256" key="3">
    <source>
        <dbReference type="ARBA" id="ARBA00022960"/>
    </source>
</evidence>
<keyword evidence="7" id="KW-0460">Magnesium</keyword>
<feature type="binding site" evidence="7">
    <location>
        <begin position="184"/>
        <end position="185"/>
    </location>
    <ligand>
        <name>UDP-N-acetyl-alpha-D-muramoyl-L-alanyl-D-glutamate</name>
        <dbReference type="ChEBI" id="CHEBI:83900"/>
    </ligand>
</feature>
<dbReference type="InterPro" id="IPR004101">
    <property type="entry name" value="Mur_ligase_C"/>
</dbReference>
<comment type="caution">
    <text evidence="12">The sequence shown here is derived from an EMBL/GenBank/DDBJ whole genome shotgun (WGS) entry which is preliminary data.</text>
</comment>
<evidence type="ECO:0000256" key="7">
    <source>
        <dbReference type="HAMAP-Rule" id="MF_00208"/>
    </source>
</evidence>
<dbReference type="SUPFAM" id="SSF63418">
    <property type="entry name" value="MurE/MurF N-terminal domain"/>
    <property type="match status" value="1"/>
</dbReference>
<dbReference type="UniPathway" id="UPA00219"/>
<dbReference type="SUPFAM" id="SSF53623">
    <property type="entry name" value="MurD-like peptide ligases, catalytic domain"/>
    <property type="match status" value="1"/>
</dbReference>
<dbReference type="InterPro" id="IPR005761">
    <property type="entry name" value="UDP-N-AcMur-Glu-dNH2Pim_ligase"/>
</dbReference>
<evidence type="ECO:0000256" key="5">
    <source>
        <dbReference type="ARBA" id="ARBA00023306"/>
    </source>
</evidence>
<dbReference type="OrthoDB" id="9800958at2"/>
<dbReference type="RefSeq" id="WP_141850173.1">
    <property type="nucleotide sequence ID" value="NZ_BAAAPR010000018.1"/>
</dbReference>
<dbReference type="GO" id="GO:0005524">
    <property type="term" value="F:ATP binding"/>
    <property type="evidence" value="ECO:0007669"/>
    <property type="project" value="UniProtKB-UniRule"/>
</dbReference>
<feature type="binding site" evidence="7">
    <location>
        <position position="510"/>
    </location>
    <ligand>
        <name>meso-2,6-diaminopimelate</name>
        <dbReference type="ChEBI" id="CHEBI:57791"/>
    </ligand>
</feature>
<keyword evidence="3 7" id="KW-0133">Cell shape</keyword>
<keyword evidence="4 7" id="KW-0573">Peptidoglycan synthesis</keyword>
<feature type="binding site" evidence="7">
    <location>
        <position position="211"/>
    </location>
    <ligand>
        <name>UDP-N-acetyl-alpha-D-muramoyl-L-alanyl-D-glutamate</name>
        <dbReference type="ChEBI" id="CHEBI:83900"/>
    </ligand>
</feature>
<dbReference type="GO" id="GO:0071555">
    <property type="term" value="P:cell wall organization"/>
    <property type="evidence" value="ECO:0007669"/>
    <property type="project" value="UniProtKB-KW"/>
</dbReference>
<keyword evidence="2 7" id="KW-0132">Cell division</keyword>
<evidence type="ECO:0000256" key="8">
    <source>
        <dbReference type="RuleBase" id="RU004135"/>
    </source>
</evidence>
<dbReference type="AlphaFoldDB" id="A0A542E6R6"/>
<keyword evidence="7 12" id="KW-0436">Ligase</keyword>
<keyword evidence="7" id="KW-0963">Cytoplasm</keyword>
<comment type="subcellular location">
    <subcellularLocation>
        <location evidence="7 8">Cytoplasm</location>
    </subcellularLocation>
</comment>
<dbReference type="InterPro" id="IPR036565">
    <property type="entry name" value="Mur-like_cat_sf"/>
</dbReference>
<feature type="domain" description="Mur ligase central" evidence="11">
    <location>
        <begin position="140"/>
        <end position="341"/>
    </location>
</feature>
<feature type="binding site" evidence="7">
    <location>
        <position position="219"/>
    </location>
    <ligand>
        <name>UDP-N-acetyl-alpha-D-muramoyl-L-alanyl-D-glutamate</name>
        <dbReference type="ChEBI" id="CHEBI:83900"/>
    </ligand>
</feature>
<feature type="binding site" evidence="7">
    <location>
        <begin position="441"/>
        <end position="444"/>
    </location>
    <ligand>
        <name>meso-2,6-diaminopimelate</name>
        <dbReference type="ChEBI" id="CHEBI:57791"/>
    </ligand>
</feature>
<dbReference type="PANTHER" id="PTHR23135:SF4">
    <property type="entry name" value="UDP-N-ACETYLMURAMOYL-L-ALANYL-D-GLUTAMATE--2,6-DIAMINOPIMELATE LIGASE MURE HOMOLOG, CHLOROPLASTIC"/>
    <property type="match status" value="1"/>
</dbReference>
<comment type="similarity">
    <text evidence="1 7">Belongs to the MurCDEF family. MurE subfamily.</text>
</comment>
<feature type="binding site" evidence="7">
    <location>
        <begin position="142"/>
        <end position="148"/>
    </location>
    <ligand>
        <name>ATP</name>
        <dbReference type="ChEBI" id="CHEBI:30616"/>
    </ligand>
</feature>
<dbReference type="GO" id="GO:0008360">
    <property type="term" value="P:regulation of cell shape"/>
    <property type="evidence" value="ECO:0007669"/>
    <property type="project" value="UniProtKB-KW"/>
</dbReference>
<dbReference type="NCBIfam" id="NF001124">
    <property type="entry name" value="PRK00139.1-2"/>
    <property type="match status" value="1"/>
</dbReference>
<evidence type="ECO:0000259" key="11">
    <source>
        <dbReference type="Pfam" id="PF08245"/>
    </source>
</evidence>
<comment type="pathway">
    <text evidence="7 8">Cell wall biogenesis; peptidoglycan biosynthesis.</text>
</comment>
<comment type="caution">
    <text evidence="7">Lacks conserved residue(s) required for the propagation of feature annotation.</text>
</comment>
<feature type="domain" description="Mur ligase C-terminal" evidence="10">
    <location>
        <begin position="364"/>
        <end position="508"/>
    </location>
</feature>
<sequence length="543" mass="55846">MAPSASSSLAVVSSARPREVHGTGLGALRDAVPGLRPDLGTAPDGPDVLVTGVTLDSRAVRPGDLYAALPGFTTHGAAFAGAARDAGAVAVLTDDAGLARLRADGVRLPALVADDPRAVLGGLAAVVHGHPAQALTLVGVTGTNGKTTTAYLIESGLRHLGLATGLIGTVETRVGATRLPSARTTPEAPDLHALFALMREEGVAAAVMEVSSHALAQHRVDGAVFDVALFTNLSQDHLDFHPSMEDYFQAKALLFTPEHSRRGVVCVDGEWGRRLAAQAGVPVTTLATRDGVEADWRVRDAAWPDLVLEGPASGGRPVVLHLHCHLPGDFNVANTAMAALALLQLGHAPADVERALGEEPVVPGRMEVVTAGAPRGDDPRGIVDYAHTPDAVEAALRAIRPTTAGPLVVVLGAGGDRDTGKRPAMGAAAARHADVVVVTDDNPRSEDPAAIRAEVERGARDARDGTGAPDPLVLEVAGRAAAVERAVALARERAAASAPGTVLVLGKGHETGQEVAGTRHPFDDRDALRAALDGTAYRPEDPA</sequence>
<dbReference type="InterPro" id="IPR036615">
    <property type="entry name" value="Mur_ligase_C_dom_sf"/>
</dbReference>
<dbReference type="Proteomes" id="UP000317893">
    <property type="component" value="Unassembled WGS sequence"/>
</dbReference>
<dbReference type="EMBL" id="VFMN01000001">
    <property type="protein sequence ID" value="TQJ11032.1"/>
    <property type="molecule type" value="Genomic_DNA"/>
</dbReference>
<evidence type="ECO:0000259" key="10">
    <source>
        <dbReference type="Pfam" id="PF02875"/>
    </source>
</evidence>
<dbReference type="GO" id="GO:0009252">
    <property type="term" value="P:peptidoglycan biosynthetic process"/>
    <property type="evidence" value="ECO:0007669"/>
    <property type="project" value="UniProtKB-UniRule"/>
</dbReference>
<keyword evidence="7" id="KW-0547">Nucleotide-binding</keyword>
<feature type="domain" description="Mur ligase N-terminal catalytic" evidence="9">
    <location>
        <begin position="50"/>
        <end position="110"/>
    </location>
</feature>
<proteinExistence type="inferred from homology"/>
<dbReference type="Pfam" id="PF01225">
    <property type="entry name" value="Mur_ligase"/>
    <property type="match status" value="1"/>
</dbReference>
<feature type="binding site" evidence="7">
    <location>
        <position position="217"/>
    </location>
    <ligand>
        <name>UDP-N-acetyl-alpha-D-muramoyl-L-alanyl-D-glutamate</name>
        <dbReference type="ChEBI" id="CHEBI:83900"/>
    </ligand>
</feature>
<evidence type="ECO:0000313" key="13">
    <source>
        <dbReference type="Proteomes" id="UP000317893"/>
    </source>
</evidence>
<dbReference type="PANTHER" id="PTHR23135">
    <property type="entry name" value="MUR LIGASE FAMILY MEMBER"/>
    <property type="match status" value="1"/>
</dbReference>
<dbReference type="GO" id="GO:0051301">
    <property type="term" value="P:cell division"/>
    <property type="evidence" value="ECO:0007669"/>
    <property type="project" value="UniProtKB-KW"/>
</dbReference>
<comment type="cofactor">
    <cofactor evidence="7">
        <name>Mg(2+)</name>
        <dbReference type="ChEBI" id="CHEBI:18420"/>
    </cofactor>
</comment>
<dbReference type="NCBIfam" id="TIGR01085">
    <property type="entry name" value="murE"/>
    <property type="match status" value="1"/>
</dbReference>
<dbReference type="InterPro" id="IPR000713">
    <property type="entry name" value="Mur_ligase_N"/>
</dbReference>
<dbReference type="Pfam" id="PF08245">
    <property type="entry name" value="Mur_ligase_M"/>
    <property type="match status" value="1"/>
</dbReference>
<keyword evidence="7" id="KW-0067">ATP-binding</keyword>
<name>A0A542E6R6_9MICO</name>
<dbReference type="GO" id="GO:0000287">
    <property type="term" value="F:magnesium ion binding"/>
    <property type="evidence" value="ECO:0007669"/>
    <property type="project" value="UniProtKB-UniRule"/>
</dbReference>
<comment type="PTM">
    <text evidence="7">Carboxylation is probably crucial for Mg(2+) binding and, consequently, for the gamma-phosphate positioning of ATP.</text>
</comment>
<dbReference type="GO" id="GO:0005737">
    <property type="term" value="C:cytoplasm"/>
    <property type="evidence" value="ECO:0007669"/>
    <property type="project" value="UniProtKB-SubCell"/>
</dbReference>
<comment type="function">
    <text evidence="7">Catalyzes the addition of meso-diaminopimelic acid to the nucleotide precursor UDP-N-acetylmuramoyl-L-alanyl-D-glutamate (UMAG) in the biosynthesis of bacterial cell-wall peptidoglycan.</text>
</comment>
<dbReference type="Pfam" id="PF02875">
    <property type="entry name" value="Mur_ligase_C"/>
    <property type="match status" value="1"/>
</dbReference>
<dbReference type="EC" id="6.3.2.13" evidence="7"/>
<evidence type="ECO:0000259" key="9">
    <source>
        <dbReference type="Pfam" id="PF01225"/>
    </source>
</evidence>
<dbReference type="Gene3D" id="3.90.190.20">
    <property type="entry name" value="Mur ligase, C-terminal domain"/>
    <property type="match status" value="1"/>
</dbReference>